<evidence type="ECO:0000313" key="2">
    <source>
        <dbReference type="EMBL" id="KJX99555.1"/>
    </source>
</evidence>
<dbReference type="Proteomes" id="UP000033647">
    <property type="component" value="Unassembled WGS sequence"/>
</dbReference>
<keyword evidence="3" id="KW-1185">Reference proteome</keyword>
<reference evidence="2 3" key="1">
    <citation type="submission" date="2015-03" db="EMBL/GenBank/DDBJ databases">
        <title>RNA-seq based gene annotation and comparative genomics of four Zymoseptoria species reveal species-specific pathogenicity related genes and transposable element activity.</title>
        <authorList>
            <person name="Grandaubert J."/>
            <person name="Bhattacharyya A."/>
            <person name="Stukenbrock E.H."/>
        </authorList>
    </citation>
    <scope>NUCLEOTIDE SEQUENCE [LARGE SCALE GENOMIC DNA]</scope>
    <source>
        <strain evidence="2 3">Zb18110</strain>
    </source>
</reference>
<feature type="region of interest" description="Disordered" evidence="1">
    <location>
        <begin position="124"/>
        <end position="155"/>
    </location>
</feature>
<accession>A0A0F4GTN8</accession>
<protein>
    <submittedName>
        <fullName evidence="2">Uncharacterized protein</fullName>
    </submittedName>
</protein>
<sequence length="155" mass="17417">MDNFTADMGNAITREAIKSAVISEIKSNSPIARSSDFWYNVSQELEKDHNIARNGANIEKVCRALRANDDTLPDPREYIIEVLQDHEAAALAARQALDAQRETLQYDSIETANDPTVRIARQPLALLEQQETEQKAAKEAKEKDDSSSNNLAYRR</sequence>
<comment type="caution">
    <text evidence="2">The sequence shown here is derived from an EMBL/GenBank/DDBJ whole genome shotgun (WGS) entry which is preliminary data.</text>
</comment>
<feature type="compositionally biased region" description="Basic and acidic residues" evidence="1">
    <location>
        <begin position="132"/>
        <end position="146"/>
    </location>
</feature>
<proteinExistence type="predicted"/>
<evidence type="ECO:0000256" key="1">
    <source>
        <dbReference type="SAM" id="MobiDB-lite"/>
    </source>
</evidence>
<dbReference type="EMBL" id="LAFY01000346">
    <property type="protein sequence ID" value="KJX99555.1"/>
    <property type="molecule type" value="Genomic_DNA"/>
</dbReference>
<evidence type="ECO:0000313" key="3">
    <source>
        <dbReference type="Proteomes" id="UP000033647"/>
    </source>
</evidence>
<dbReference type="AlphaFoldDB" id="A0A0F4GTN8"/>
<organism evidence="2 3">
    <name type="scientific">Zymoseptoria brevis</name>
    <dbReference type="NCBI Taxonomy" id="1047168"/>
    <lineage>
        <taxon>Eukaryota</taxon>
        <taxon>Fungi</taxon>
        <taxon>Dikarya</taxon>
        <taxon>Ascomycota</taxon>
        <taxon>Pezizomycotina</taxon>
        <taxon>Dothideomycetes</taxon>
        <taxon>Dothideomycetidae</taxon>
        <taxon>Mycosphaerellales</taxon>
        <taxon>Mycosphaerellaceae</taxon>
        <taxon>Zymoseptoria</taxon>
    </lineage>
</organism>
<gene>
    <name evidence="2" type="ORF">TI39_contig354g00010</name>
</gene>
<name>A0A0F4GTN8_9PEZI</name>